<dbReference type="Proteomes" id="UP001307849">
    <property type="component" value="Unassembled WGS sequence"/>
</dbReference>
<organism evidence="1 2">
    <name type="scientific">Arthrobotrys conoides</name>
    <dbReference type="NCBI Taxonomy" id="74498"/>
    <lineage>
        <taxon>Eukaryota</taxon>
        <taxon>Fungi</taxon>
        <taxon>Dikarya</taxon>
        <taxon>Ascomycota</taxon>
        <taxon>Pezizomycotina</taxon>
        <taxon>Orbiliomycetes</taxon>
        <taxon>Orbiliales</taxon>
        <taxon>Orbiliaceae</taxon>
        <taxon>Arthrobotrys</taxon>
    </lineage>
</organism>
<evidence type="ECO:0000313" key="1">
    <source>
        <dbReference type="EMBL" id="KAK6498180.1"/>
    </source>
</evidence>
<reference evidence="1 2" key="1">
    <citation type="submission" date="2019-10" db="EMBL/GenBank/DDBJ databases">
        <authorList>
            <person name="Palmer J.M."/>
        </authorList>
    </citation>
    <scope>NUCLEOTIDE SEQUENCE [LARGE SCALE GENOMIC DNA]</scope>
    <source>
        <strain evidence="1 2">TWF506</strain>
    </source>
</reference>
<dbReference type="EMBL" id="JAVHJM010000014">
    <property type="protein sequence ID" value="KAK6498180.1"/>
    <property type="molecule type" value="Genomic_DNA"/>
</dbReference>
<gene>
    <name evidence="1" type="ORF">TWF506_004419</name>
</gene>
<sequence length="71" mass="8115">MKEMSGNYCSACETISLTQGFEYNDSDENHEILLDIFGKLESAWYHQILIDEIKATSSRDIDVEAQDTTIH</sequence>
<comment type="caution">
    <text evidence="1">The sequence shown here is derived from an EMBL/GenBank/DDBJ whole genome shotgun (WGS) entry which is preliminary data.</text>
</comment>
<accession>A0AAN8NBP3</accession>
<proteinExistence type="predicted"/>
<protein>
    <submittedName>
        <fullName evidence="1">Uncharacterized protein</fullName>
    </submittedName>
</protein>
<keyword evidence="2" id="KW-1185">Reference proteome</keyword>
<evidence type="ECO:0000313" key="2">
    <source>
        <dbReference type="Proteomes" id="UP001307849"/>
    </source>
</evidence>
<name>A0AAN8NBP3_9PEZI</name>
<dbReference type="AlphaFoldDB" id="A0AAN8NBP3"/>